<evidence type="ECO:0000313" key="2">
    <source>
        <dbReference type="EMBL" id="KAF9502215.1"/>
    </source>
</evidence>
<comment type="caution">
    <text evidence="2">The sequence shown here is derived from an EMBL/GenBank/DDBJ whole genome shotgun (WGS) entry which is preliminary data.</text>
</comment>
<sequence length="100" mass="10869">MQSSPEVTTRAGGKRKVAVDFCHSSPSPSPKYSKTNSSARRASKASVITIKDSDDDEDFQLILQQIKDQEESEALAKQLQEGTASPSLINDSMARRLAAE</sequence>
<accession>A0A9P6ABH1</accession>
<protein>
    <submittedName>
        <fullName evidence="2">Uncharacterized protein</fullName>
    </submittedName>
</protein>
<organism evidence="2 3">
    <name type="scientific">Pleurotus eryngii</name>
    <name type="common">Boletus of the steppes</name>
    <dbReference type="NCBI Taxonomy" id="5323"/>
    <lineage>
        <taxon>Eukaryota</taxon>
        <taxon>Fungi</taxon>
        <taxon>Dikarya</taxon>
        <taxon>Basidiomycota</taxon>
        <taxon>Agaricomycotina</taxon>
        <taxon>Agaricomycetes</taxon>
        <taxon>Agaricomycetidae</taxon>
        <taxon>Agaricales</taxon>
        <taxon>Pleurotineae</taxon>
        <taxon>Pleurotaceae</taxon>
        <taxon>Pleurotus</taxon>
    </lineage>
</organism>
<gene>
    <name evidence="2" type="ORF">BDN71DRAFT_1500361</name>
</gene>
<proteinExistence type="predicted"/>
<feature type="region of interest" description="Disordered" evidence="1">
    <location>
        <begin position="79"/>
        <end position="100"/>
    </location>
</feature>
<evidence type="ECO:0000256" key="1">
    <source>
        <dbReference type="SAM" id="MobiDB-lite"/>
    </source>
</evidence>
<name>A0A9P6ABH1_PLEER</name>
<feature type="compositionally biased region" description="Low complexity" evidence="1">
    <location>
        <begin position="24"/>
        <end position="38"/>
    </location>
</feature>
<dbReference type="EMBL" id="MU154521">
    <property type="protein sequence ID" value="KAF9502215.1"/>
    <property type="molecule type" value="Genomic_DNA"/>
</dbReference>
<dbReference type="Proteomes" id="UP000807025">
    <property type="component" value="Unassembled WGS sequence"/>
</dbReference>
<dbReference type="AlphaFoldDB" id="A0A9P6ABH1"/>
<reference evidence="2" key="1">
    <citation type="submission" date="2020-11" db="EMBL/GenBank/DDBJ databases">
        <authorList>
            <consortium name="DOE Joint Genome Institute"/>
            <person name="Ahrendt S."/>
            <person name="Riley R."/>
            <person name="Andreopoulos W."/>
            <person name="Labutti K."/>
            <person name="Pangilinan J."/>
            <person name="Ruiz-Duenas F.J."/>
            <person name="Barrasa J.M."/>
            <person name="Sanchez-Garcia M."/>
            <person name="Camarero S."/>
            <person name="Miyauchi S."/>
            <person name="Serrano A."/>
            <person name="Linde D."/>
            <person name="Babiker R."/>
            <person name="Drula E."/>
            <person name="Ayuso-Fernandez I."/>
            <person name="Pacheco R."/>
            <person name="Padilla G."/>
            <person name="Ferreira P."/>
            <person name="Barriuso J."/>
            <person name="Kellner H."/>
            <person name="Castanera R."/>
            <person name="Alfaro M."/>
            <person name="Ramirez L."/>
            <person name="Pisabarro A.G."/>
            <person name="Kuo A."/>
            <person name="Tritt A."/>
            <person name="Lipzen A."/>
            <person name="He G."/>
            <person name="Yan M."/>
            <person name="Ng V."/>
            <person name="Cullen D."/>
            <person name="Martin F."/>
            <person name="Rosso M.-N."/>
            <person name="Henrissat B."/>
            <person name="Hibbett D."/>
            <person name="Martinez A.T."/>
            <person name="Grigoriev I.V."/>
        </authorList>
    </citation>
    <scope>NUCLEOTIDE SEQUENCE</scope>
    <source>
        <strain evidence="2">ATCC 90797</strain>
    </source>
</reference>
<feature type="region of interest" description="Disordered" evidence="1">
    <location>
        <begin position="1"/>
        <end position="45"/>
    </location>
</feature>
<feature type="compositionally biased region" description="Polar residues" evidence="1">
    <location>
        <begin position="80"/>
        <end position="90"/>
    </location>
</feature>
<evidence type="ECO:0000313" key="3">
    <source>
        <dbReference type="Proteomes" id="UP000807025"/>
    </source>
</evidence>
<keyword evidence="3" id="KW-1185">Reference proteome</keyword>